<dbReference type="SMART" id="SM00698">
    <property type="entry name" value="MORN"/>
    <property type="match status" value="3"/>
</dbReference>
<dbReference type="RefSeq" id="WP_219963963.1">
    <property type="nucleotide sequence ID" value="NZ_JAGFNZ010000001.1"/>
</dbReference>
<organism evidence="3 4">
    <name type="scientific">Caproiciproducens faecalis</name>
    <dbReference type="NCBI Taxonomy" id="2820301"/>
    <lineage>
        <taxon>Bacteria</taxon>
        <taxon>Bacillati</taxon>
        <taxon>Bacillota</taxon>
        <taxon>Clostridia</taxon>
        <taxon>Eubacteriales</taxon>
        <taxon>Acutalibacteraceae</taxon>
        <taxon>Caproiciproducens</taxon>
    </lineage>
</organism>
<dbReference type="InterPro" id="IPR003409">
    <property type="entry name" value="MORN"/>
</dbReference>
<dbReference type="Gene3D" id="2.20.110.10">
    <property type="entry name" value="Histone H3 K4-specific methyltransferase SET7/9 N-terminal domain"/>
    <property type="match status" value="2"/>
</dbReference>
<accession>A0ABS7DKA8</accession>
<evidence type="ECO:0000256" key="1">
    <source>
        <dbReference type="ARBA" id="ARBA00022737"/>
    </source>
</evidence>
<dbReference type="EMBL" id="JAGFNZ010000001">
    <property type="protein sequence ID" value="MBW7571559.1"/>
    <property type="molecule type" value="Genomic_DNA"/>
</dbReference>
<dbReference type="Pfam" id="PF02493">
    <property type="entry name" value="MORN"/>
    <property type="match status" value="4"/>
</dbReference>
<proteinExistence type="predicted"/>
<dbReference type="SUPFAM" id="SSF82185">
    <property type="entry name" value="Histone H3 K4-specific methyltransferase SET7/9 N-terminal domain"/>
    <property type="match status" value="1"/>
</dbReference>
<evidence type="ECO:0008006" key="5">
    <source>
        <dbReference type="Google" id="ProtNLM"/>
    </source>
</evidence>
<keyword evidence="4" id="KW-1185">Reference proteome</keyword>
<feature type="region of interest" description="Disordered" evidence="2">
    <location>
        <begin position="221"/>
        <end position="241"/>
    </location>
</feature>
<dbReference type="Proteomes" id="UP000719942">
    <property type="component" value="Unassembled WGS sequence"/>
</dbReference>
<name>A0ABS7DKA8_9FIRM</name>
<evidence type="ECO:0000313" key="4">
    <source>
        <dbReference type="Proteomes" id="UP000719942"/>
    </source>
</evidence>
<sequence length="439" mass="49479">MFYTVSYRRYDGNIQNHAVLTDVRRSYLETRKRESGKIHGCLDGMDFTVRYKIRPKKFIWIKTSGQTALQKAYYQKYGYYILTRDRAGETVSKARFGRDHTWLQTAYYKGDTAHPEAVLMPKEGTDGLVLLSLVPETGRYTRTALFPSESCGATARQSLVNTVAGEPEVFAETEKGGFFYCPFKETERRMAVLKDLSSGKESPVPEWPVEKEETVPFSYIENDRPVAPPPAEKPELPLTQAPEEPDYAADHELYSTEEPAAPPTRYSVAGKGLNGGTQVSDYIPLRVERGTKRIVISAEESYTYFGKVIDGLRQGRGRTQMQNGCTAYEGDYLDDKRDGFGAYYYKSGKICYVGGWKANKREGVGVSYSSKDGSIFVGKWKDNIPTGSGAAFDAQGRLIYTGEWKNGLRHGHGTEYKDGEVVFTGEFREDQYYSGYQHI</sequence>
<comment type="caution">
    <text evidence="3">The sequence shown here is derived from an EMBL/GenBank/DDBJ whole genome shotgun (WGS) entry which is preliminary data.</text>
</comment>
<evidence type="ECO:0000313" key="3">
    <source>
        <dbReference type="EMBL" id="MBW7571559.1"/>
    </source>
</evidence>
<dbReference type="PANTHER" id="PTHR43215:SF14">
    <property type="entry name" value="RADIAL SPOKE HEAD 1 HOMOLOG"/>
    <property type="match status" value="1"/>
</dbReference>
<reference evidence="3 4" key="1">
    <citation type="submission" date="2021-03" db="EMBL/GenBank/DDBJ databases">
        <title>Caproiciproducens sp. nov. isolated from feces of cow.</title>
        <authorList>
            <person name="Choi J.-Y."/>
        </authorList>
    </citation>
    <scope>NUCLEOTIDE SEQUENCE [LARGE SCALE GENOMIC DNA]</scope>
    <source>
        <strain evidence="3 4">AGMB10547</strain>
    </source>
</reference>
<gene>
    <name evidence="3" type="ORF">J5W02_01925</name>
</gene>
<evidence type="ECO:0000256" key="2">
    <source>
        <dbReference type="SAM" id="MobiDB-lite"/>
    </source>
</evidence>
<dbReference type="PANTHER" id="PTHR43215">
    <property type="entry name" value="RADIAL SPOKE HEAD 1 HOMOLOG"/>
    <property type="match status" value="1"/>
</dbReference>
<keyword evidence="1" id="KW-0677">Repeat</keyword>
<protein>
    <recommendedName>
        <fullName evidence="5">MORN repeat protein</fullName>
    </recommendedName>
</protein>